<dbReference type="Pfam" id="PF00990">
    <property type="entry name" value="GGDEF"/>
    <property type="match status" value="1"/>
</dbReference>
<dbReference type="OrthoDB" id="9759607at2"/>
<sequence>MDYQLKQLQQGYDLQSEIIKYTPGGMHVCYLSDPIHLEYASDGLCNMLGYTREEFEEKTGQLYLENIVPEDHHIFLDFVKYLAKNLEALTCEYRMVCKDGSIIIVSDKMESKLCSDGIIRGYSSVTDITKQKIIAQELEEQKEQYKQLYTEIKQSEERFRMISSFSGILFYEYDTTNNACIAFENIEHVLLYNNAELKQKLAEYRSKHESIPILGGMFDLVYGEDKPLLLEQAEILKEKGHVSTEVRMLCGDNQYHWFLIDIYRSGNDATIEMGCIRNIDATRNELDTLKLKTMLDPMTNLMNKVSAFQVIDQHLNKEYQDNALLFLDIDNFKAVNDQLGHEIGDKVICYVAEILQDTFRQRDVLVRYGGDEFMVFMTNVRHKEAVFRRAMEILQDVAKCPYTKDTNIDLSVSIGIAFSKEGSTARSLCLEADEATYKVKNNGKNGIYNKHFVFKNNGHVYKKTQ</sequence>
<dbReference type="SMART" id="SM00267">
    <property type="entry name" value="GGDEF"/>
    <property type="match status" value="1"/>
</dbReference>
<dbReference type="PROSITE" id="PS50887">
    <property type="entry name" value="GGDEF"/>
    <property type="match status" value="1"/>
</dbReference>
<dbReference type="CDD" id="cd00130">
    <property type="entry name" value="PAS"/>
    <property type="match status" value="1"/>
</dbReference>
<dbReference type="SUPFAM" id="SSF55073">
    <property type="entry name" value="Nucleotide cyclase"/>
    <property type="match status" value="1"/>
</dbReference>
<dbReference type="Gene3D" id="3.30.450.20">
    <property type="entry name" value="PAS domain"/>
    <property type="match status" value="2"/>
</dbReference>
<dbReference type="Gene3D" id="3.30.70.270">
    <property type="match status" value="1"/>
</dbReference>
<dbReference type="InterPro" id="IPR043128">
    <property type="entry name" value="Rev_trsase/Diguanyl_cyclase"/>
</dbReference>
<dbReference type="InterPro" id="IPR013655">
    <property type="entry name" value="PAS_fold_3"/>
</dbReference>
<dbReference type="InterPro" id="IPR029787">
    <property type="entry name" value="Nucleotide_cyclase"/>
</dbReference>
<keyword evidence="1" id="KW-0175">Coiled coil</keyword>
<dbReference type="STRING" id="137733.SAMN05421767_13015"/>
<protein>
    <submittedName>
        <fullName evidence="3">PAS domain S-box-containing protein/diguanylate cyclase (GGDEF) domain-containing protein</fullName>
    </submittedName>
</protein>
<dbReference type="NCBIfam" id="TIGR00229">
    <property type="entry name" value="sensory_box"/>
    <property type="match status" value="1"/>
</dbReference>
<dbReference type="Proteomes" id="UP000198556">
    <property type="component" value="Unassembled WGS sequence"/>
</dbReference>
<dbReference type="EMBL" id="FOGF01000030">
    <property type="protein sequence ID" value="SER27167.1"/>
    <property type="molecule type" value="Genomic_DNA"/>
</dbReference>
<dbReference type="InterPro" id="IPR000160">
    <property type="entry name" value="GGDEF_dom"/>
</dbReference>
<evidence type="ECO:0000259" key="2">
    <source>
        <dbReference type="PROSITE" id="PS50887"/>
    </source>
</evidence>
<dbReference type="InterPro" id="IPR052155">
    <property type="entry name" value="Biofilm_reg_signaling"/>
</dbReference>
<keyword evidence="4" id="KW-1185">Reference proteome</keyword>
<name>A0A1H9MUH1_9LACT</name>
<feature type="coiled-coil region" evidence="1">
    <location>
        <begin position="128"/>
        <end position="158"/>
    </location>
</feature>
<accession>A0A1H9MUH1</accession>
<dbReference type="PANTHER" id="PTHR44757:SF2">
    <property type="entry name" value="BIOFILM ARCHITECTURE MAINTENANCE PROTEIN MBAA"/>
    <property type="match status" value="1"/>
</dbReference>
<dbReference type="InterPro" id="IPR035965">
    <property type="entry name" value="PAS-like_dom_sf"/>
</dbReference>
<dbReference type="NCBIfam" id="TIGR00254">
    <property type="entry name" value="GGDEF"/>
    <property type="match status" value="1"/>
</dbReference>
<evidence type="ECO:0000256" key="1">
    <source>
        <dbReference type="SAM" id="Coils"/>
    </source>
</evidence>
<evidence type="ECO:0000313" key="3">
    <source>
        <dbReference type="EMBL" id="SER27167.1"/>
    </source>
</evidence>
<dbReference type="RefSeq" id="WP_089747234.1">
    <property type="nucleotide sequence ID" value="NZ_FOGF01000030.1"/>
</dbReference>
<evidence type="ECO:0000313" key="4">
    <source>
        <dbReference type="Proteomes" id="UP000198556"/>
    </source>
</evidence>
<dbReference type="InterPro" id="IPR000014">
    <property type="entry name" value="PAS"/>
</dbReference>
<gene>
    <name evidence="3" type="ORF">SAMN05421767_13015</name>
</gene>
<proteinExistence type="predicted"/>
<dbReference type="SUPFAM" id="SSF55785">
    <property type="entry name" value="PYP-like sensor domain (PAS domain)"/>
    <property type="match status" value="2"/>
</dbReference>
<reference evidence="3 4" key="1">
    <citation type="submission" date="2016-10" db="EMBL/GenBank/DDBJ databases">
        <authorList>
            <person name="de Groot N.N."/>
        </authorList>
    </citation>
    <scope>NUCLEOTIDE SEQUENCE [LARGE SCALE GENOMIC DNA]</scope>
    <source>
        <strain evidence="3 4">DSM 15827</strain>
    </source>
</reference>
<dbReference type="AlphaFoldDB" id="A0A1H9MUH1"/>
<feature type="domain" description="GGDEF" evidence="2">
    <location>
        <begin position="320"/>
        <end position="452"/>
    </location>
</feature>
<organism evidence="3 4">
    <name type="scientific">Granulicatella balaenopterae</name>
    <dbReference type="NCBI Taxonomy" id="137733"/>
    <lineage>
        <taxon>Bacteria</taxon>
        <taxon>Bacillati</taxon>
        <taxon>Bacillota</taxon>
        <taxon>Bacilli</taxon>
        <taxon>Lactobacillales</taxon>
        <taxon>Carnobacteriaceae</taxon>
        <taxon>Granulicatella</taxon>
    </lineage>
</organism>
<dbReference type="CDD" id="cd01949">
    <property type="entry name" value="GGDEF"/>
    <property type="match status" value="1"/>
</dbReference>
<dbReference type="Pfam" id="PF08447">
    <property type="entry name" value="PAS_3"/>
    <property type="match status" value="1"/>
</dbReference>
<dbReference type="PANTHER" id="PTHR44757">
    <property type="entry name" value="DIGUANYLATE CYCLASE DGCP"/>
    <property type="match status" value="1"/>
</dbReference>